<accession>K7N145</accession>
<dbReference type="InterPro" id="IPR021419">
    <property type="entry name" value="Mediator_Med25_VWA"/>
</dbReference>
<dbReference type="AlphaFoldDB" id="K7N145"/>
<dbReference type="HOGENOM" id="CLU_438312_0_0_1"/>
<dbReference type="PANTHER" id="PTHR12433:SF12">
    <property type="entry name" value="MEDIATOR OF RNA POLYMERASE II TRANSCRIPTION SUBUNIT 25"/>
    <property type="match status" value="1"/>
</dbReference>
<feature type="domain" description="Mediator of RNA polymerase II transcription subunit 25 von Willebrand factor type A" evidence="3">
    <location>
        <begin position="9"/>
        <end position="218"/>
    </location>
</feature>
<dbReference type="GO" id="GO:0016592">
    <property type="term" value="C:mediator complex"/>
    <property type="evidence" value="ECO:0000318"/>
    <property type="project" value="GO_Central"/>
</dbReference>
<dbReference type="EnsemblPlants" id="KRG89559">
    <property type="protein sequence ID" value="KRG89559"/>
    <property type="gene ID" value="GLYMA_20G031800"/>
</dbReference>
<dbReference type="STRING" id="3847.K7N145"/>
<dbReference type="PaxDb" id="3847-GLYMA20G03988.1"/>
<evidence type="ECO:0000256" key="1">
    <source>
        <dbReference type="ARBA" id="ARBA00009102"/>
    </source>
</evidence>
<dbReference type="Pfam" id="PF11265">
    <property type="entry name" value="Med25_VWA"/>
    <property type="match status" value="1"/>
</dbReference>
<dbReference type="GO" id="GO:0005667">
    <property type="term" value="C:transcription regulator complex"/>
    <property type="evidence" value="ECO:0000318"/>
    <property type="project" value="GO_Central"/>
</dbReference>
<organism evidence="5">
    <name type="scientific">Glycine max</name>
    <name type="common">Soybean</name>
    <name type="synonym">Glycine hispida</name>
    <dbReference type="NCBI Taxonomy" id="3847"/>
    <lineage>
        <taxon>Eukaryota</taxon>
        <taxon>Viridiplantae</taxon>
        <taxon>Streptophyta</taxon>
        <taxon>Embryophyta</taxon>
        <taxon>Tracheophyta</taxon>
        <taxon>Spermatophyta</taxon>
        <taxon>Magnoliopsida</taxon>
        <taxon>eudicotyledons</taxon>
        <taxon>Gunneridae</taxon>
        <taxon>Pentapetalae</taxon>
        <taxon>rosids</taxon>
        <taxon>fabids</taxon>
        <taxon>Fabales</taxon>
        <taxon>Fabaceae</taxon>
        <taxon>Papilionoideae</taxon>
        <taxon>50 kb inversion clade</taxon>
        <taxon>NPAAA clade</taxon>
        <taxon>indigoferoid/millettioid clade</taxon>
        <taxon>Phaseoleae</taxon>
        <taxon>Glycine</taxon>
        <taxon>Glycine subgen. Soja</taxon>
    </lineage>
</organism>
<dbReference type="OMA" id="HYIGTIF"/>
<protein>
    <recommendedName>
        <fullName evidence="2">Mediator of RNA polymerase II transcription subunit 25</fullName>
    </recommendedName>
</protein>
<proteinExistence type="inferred from homology"/>
<dbReference type="Gramene" id="KRG89559">
    <property type="protein sequence ID" value="KRG89559"/>
    <property type="gene ID" value="GLYMA_20G031800"/>
</dbReference>
<dbReference type="EMBL" id="CM000853">
    <property type="protein sequence ID" value="KRG89559.1"/>
    <property type="molecule type" value="Genomic_DNA"/>
</dbReference>
<dbReference type="ExpressionAtlas" id="K7N145">
    <property type="expression patterns" value="baseline"/>
</dbReference>
<keyword evidence="6" id="KW-1185">Reference proteome</keyword>
<comment type="similarity">
    <text evidence="1">Belongs to the Mediator complex subunit 25 family.</text>
</comment>
<reference evidence="4" key="3">
    <citation type="submission" date="2018-07" db="EMBL/GenBank/DDBJ databases">
        <title>WGS assembly of Glycine max.</title>
        <authorList>
            <person name="Schmutz J."/>
            <person name="Cannon S."/>
            <person name="Schlueter J."/>
            <person name="Ma J."/>
            <person name="Mitros T."/>
            <person name="Nelson W."/>
            <person name="Hyten D."/>
            <person name="Song Q."/>
            <person name="Thelen J."/>
            <person name="Cheng J."/>
            <person name="Xu D."/>
            <person name="Hellsten U."/>
            <person name="May G."/>
            <person name="Yu Y."/>
            <person name="Sakurai T."/>
            <person name="Umezawa T."/>
            <person name="Bhattacharyya M."/>
            <person name="Sandhu D."/>
            <person name="Valliyodan B."/>
            <person name="Lindquist E."/>
            <person name="Peto M."/>
            <person name="Grant D."/>
            <person name="Shu S."/>
            <person name="Goodstein D."/>
            <person name="Barry K."/>
            <person name="Futrell-Griggs M."/>
            <person name="Abernathy B."/>
            <person name="Du J."/>
            <person name="Tian Z."/>
            <person name="Zhu L."/>
            <person name="Gill N."/>
            <person name="Joshi T."/>
            <person name="Libault M."/>
            <person name="Sethuraman A."/>
            <person name="Zhang X."/>
            <person name="Shinozaki K."/>
            <person name="Nguyen H."/>
            <person name="Wing R."/>
            <person name="Cregan P."/>
            <person name="Specht J."/>
            <person name="Grimwood J."/>
            <person name="Rokhsar D."/>
            <person name="Stacey G."/>
            <person name="Shoemaker R."/>
            <person name="Jackson S."/>
        </authorList>
    </citation>
    <scope>NUCLEOTIDE SEQUENCE</scope>
    <source>
        <tissue evidence="4">Callus</tissue>
    </source>
</reference>
<dbReference type="Proteomes" id="UP000008827">
    <property type="component" value="Chromosome 20"/>
</dbReference>
<name>K7N145_SOYBN</name>
<evidence type="ECO:0000313" key="4">
    <source>
        <dbReference type="EMBL" id="KRG89559.1"/>
    </source>
</evidence>
<sequence>MTTKKWLNLIIDGNSTLGPYWPKIVSEYLEKIVRTFIDNSREEGANHHCEVGLVMYNDNSDLGSNVQYIHWTRDVDYFLGILSCLVFKGDSLNQNTMVEGLASALTLFPRPSNKMTAQEYYDGERHCILITARDPIPKRMLVSVPEIQGRFIGTKLHTLKADFYEVAKMFGSLAVSLSIISPIQHPIFGVIFNMGNNDSSLANTPISDCRNEQFIVLLSRNFREAHYALHEKRTMDPPTKESVESLKTTNDIILAIDFADDHEEDLFSIMMTGKQIIEADKDDRLVHDPISLLPLSVPNASTGEVGISTLPMVISTTPTFIVGEGSLKGVVGGNSGNCSTSTAIAVGMADPRDAPPAQNSMLPHSIGNTFDVQPYSSLSMLPYASSSSRSRPYLPFQVIGFGPLGRIAFGTSTGVPPAPITPQFNPYDFWPPPSSLTNFNDYLLEWEGSLAGKIVKKNRQLHLWVKVLRKATSPLTLTIEWPSRLEIALYLPQKAVNHTVKICRGPVDYVFLYLKQFDNLDLHDHLNNKNLSAKIHLPSQILMLTPTKSKHHFIGIVFPGDTIFIELL</sequence>
<dbReference type="OrthoDB" id="1742807at2759"/>
<evidence type="ECO:0000256" key="2">
    <source>
        <dbReference type="ARBA" id="ARBA00019694"/>
    </source>
</evidence>
<reference evidence="5" key="2">
    <citation type="submission" date="2018-02" db="UniProtKB">
        <authorList>
            <consortium name="EnsemblPlants"/>
        </authorList>
    </citation>
    <scope>IDENTIFICATION</scope>
    <source>
        <strain evidence="5">Williams 82</strain>
    </source>
</reference>
<dbReference type="eggNOG" id="ENOG502QR8W">
    <property type="taxonomic scope" value="Eukaryota"/>
</dbReference>
<reference evidence="4 5" key="1">
    <citation type="journal article" date="2010" name="Nature">
        <title>Genome sequence of the palaeopolyploid soybean.</title>
        <authorList>
            <person name="Schmutz J."/>
            <person name="Cannon S.B."/>
            <person name="Schlueter J."/>
            <person name="Ma J."/>
            <person name="Mitros T."/>
            <person name="Nelson W."/>
            <person name="Hyten D.L."/>
            <person name="Song Q."/>
            <person name="Thelen J.J."/>
            <person name="Cheng J."/>
            <person name="Xu D."/>
            <person name="Hellsten U."/>
            <person name="May G.D."/>
            <person name="Yu Y."/>
            <person name="Sakurai T."/>
            <person name="Umezawa T."/>
            <person name="Bhattacharyya M.K."/>
            <person name="Sandhu D."/>
            <person name="Valliyodan B."/>
            <person name="Lindquist E."/>
            <person name="Peto M."/>
            <person name="Grant D."/>
            <person name="Shu S."/>
            <person name="Goodstein D."/>
            <person name="Barry K."/>
            <person name="Futrell-Griggs M."/>
            <person name="Abernathy B."/>
            <person name="Du J."/>
            <person name="Tian Z."/>
            <person name="Zhu L."/>
            <person name="Gill N."/>
            <person name="Joshi T."/>
            <person name="Libault M."/>
            <person name="Sethuraman A."/>
            <person name="Zhang X.-C."/>
            <person name="Shinozaki K."/>
            <person name="Nguyen H.T."/>
            <person name="Wing R.A."/>
            <person name="Cregan P."/>
            <person name="Specht J."/>
            <person name="Grimwood J."/>
            <person name="Rokhsar D."/>
            <person name="Stacey G."/>
            <person name="Shoemaker R.C."/>
            <person name="Jackson S.A."/>
        </authorList>
    </citation>
    <scope>NUCLEOTIDE SEQUENCE [LARGE SCALE GENOMIC DNA]</scope>
    <source>
        <strain evidence="5">cv. Williams 82</strain>
        <tissue evidence="4">Callus</tissue>
    </source>
</reference>
<evidence type="ECO:0000313" key="6">
    <source>
        <dbReference type="Proteomes" id="UP000008827"/>
    </source>
</evidence>
<evidence type="ECO:0000313" key="5">
    <source>
        <dbReference type="EnsemblPlants" id="KRG89559"/>
    </source>
</evidence>
<evidence type="ECO:0000259" key="3">
    <source>
        <dbReference type="Pfam" id="PF11265"/>
    </source>
</evidence>
<dbReference type="PANTHER" id="PTHR12433">
    <property type="entry name" value="MEDIATOR OF RNA POLYMERASE II TRANSCRIPTION SUBUNIT 25"/>
    <property type="match status" value="1"/>
</dbReference>
<gene>
    <name evidence="5" type="primary">LOC102668050</name>
    <name evidence="4" type="ORF">GLYMA_20G031800</name>
</gene>
<dbReference type="SMR" id="K7N145"/>
<dbReference type="GO" id="GO:0045944">
    <property type="term" value="P:positive regulation of transcription by RNA polymerase II"/>
    <property type="evidence" value="ECO:0000318"/>
    <property type="project" value="GO_Central"/>
</dbReference>